<keyword evidence="2" id="KW-1185">Reference proteome</keyword>
<protein>
    <recommendedName>
        <fullName evidence="3">Receptor-like protein kinase</fullName>
    </recommendedName>
</protein>
<reference evidence="1" key="1">
    <citation type="submission" date="2023-08" db="EMBL/GenBank/DDBJ databases">
        <title>A de novo genome assembly of Solanum verrucosum Schlechtendal, a Mexican diploid species geographically isolated from the other diploid A-genome species in potato relatives.</title>
        <authorList>
            <person name="Hosaka K."/>
        </authorList>
    </citation>
    <scope>NUCLEOTIDE SEQUENCE</scope>
    <source>
        <tissue evidence="1">Young leaves</tissue>
    </source>
</reference>
<evidence type="ECO:0008006" key="3">
    <source>
        <dbReference type="Google" id="ProtNLM"/>
    </source>
</evidence>
<gene>
    <name evidence="1" type="ORF">MTR67_018206</name>
</gene>
<organism evidence="1 2">
    <name type="scientific">Solanum verrucosum</name>
    <dbReference type="NCBI Taxonomy" id="315347"/>
    <lineage>
        <taxon>Eukaryota</taxon>
        <taxon>Viridiplantae</taxon>
        <taxon>Streptophyta</taxon>
        <taxon>Embryophyta</taxon>
        <taxon>Tracheophyta</taxon>
        <taxon>Spermatophyta</taxon>
        <taxon>Magnoliopsida</taxon>
        <taxon>eudicotyledons</taxon>
        <taxon>Gunneridae</taxon>
        <taxon>Pentapetalae</taxon>
        <taxon>asterids</taxon>
        <taxon>lamiids</taxon>
        <taxon>Solanales</taxon>
        <taxon>Solanaceae</taxon>
        <taxon>Solanoideae</taxon>
        <taxon>Solaneae</taxon>
        <taxon>Solanum</taxon>
    </lineage>
</organism>
<evidence type="ECO:0000313" key="2">
    <source>
        <dbReference type="Proteomes" id="UP001234989"/>
    </source>
</evidence>
<proteinExistence type="predicted"/>
<dbReference type="AlphaFoldDB" id="A0AAF0QQB9"/>
<accession>A0AAF0QQB9</accession>
<dbReference type="EMBL" id="CP133615">
    <property type="protein sequence ID" value="WMV24821.1"/>
    <property type="molecule type" value="Genomic_DNA"/>
</dbReference>
<name>A0AAF0QQB9_SOLVR</name>
<evidence type="ECO:0000313" key="1">
    <source>
        <dbReference type="EMBL" id="WMV24821.1"/>
    </source>
</evidence>
<sequence length="42" mass="4960">MVEILDRQVKRLRHQEIASVNVLWRNHLVEGATWEAEADMKS</sequence>
<dbReference type="Proteomes" id="UP001234989">
    <property type="component" value="Chromosome 4"/>
</dbReference>